<proteinExistence type="predicted"/>
<evidence type="ECO:0000313" key="3">
    <source>
        <dbReference type="Proteomes" id="UP000268014"/>
    </source>
</evidence>
<name>A0A0N4WED3_HAEPC</name>
<keyword evidence="1" id="KW-0732">Signal</keyword>
<dbReference type="AlphaFoldDB" id="A0A0N4WED3"/>
<dbReference type="Proteomes" id="UP000268014">
    <property type="component" value="Unassembled WGS sequence"/>
</dbReference>
<gene>
    <name evidence="2" type="ORF">HPLM_LOCUS8985</name>
</gene>
<evidence type="ECO:0000313" key="4">
    <source>
        <dbReference type="WBParaSite" id="HPLM_0000899301-mRNA-1"/>
    </source>
</evidence>
<sequence>MLIILLLCIIGVVSANTECIWAIGKLQCRKNQTRVLNTVVEVWDEDIPQLNFLNRDDKAGFTVVTNVDGEFKIEGTVLCFW</sequence>
<accession>A0A0N4WED3</accession>
<reference evidence="2 3" key="2">
    <citation type="submission" date="2018-11" db="EMBL/GenBank/DDBJ databases">
        <authorList>
            <consortium name="Pathogen Informatics"/>
        </authorList>
    </citation>
    <scope>NUCLEOTIDE SEQUENCE [LARGE SCALE GENOMIC DNA]</scope>
    <source>
        <strain evidence="2 3">MHpl1</strain>
    </source>
</reference>
<dbReference type="Gene3D" id="2.60.40.3330">
    <property type="match status" value="1"/>
</dbReference>
<feature type="signal peptide" evidence="1">
    <location>
        <begin position="1"/>
        <end position="15"/>
    </location>
</feature>
<feature type="chain" id="PRO_5043123639" evidence="1">
    <location>
        <begin position="16"/>
        <end position="81"/>
    </location>
</feature>
<dbReference type="WBParaSite" id="HPLM_0000899301-mRNA-1">
    <property type="protein sequence ID" value="HPLM_0000899301-mRNA-1"/>
    <property type="gene ID" value="HPLM_0000899301"/>
</dbReference>
<keyword evidence="3" id="KW-1185">Reference proteome</keyword>
<dbReference type="EMBL" id="UZAF01016973">
    <property type="protein sequence ID" value="VDO36315.1"/>
    <property type="molecule type" value="Genomic_DNA"/>
</dbReference>
<reference evidence="4" key="1">
    <citation type="submission" date="2017-02" db="UniProtKB">
        <authorList>
            <consortium name="WormBaseParasite"/>
        </authorList>
    </citation>
    <scope>IDENTIFICATION</scope>
</reference>
<protein>
    <submittedName>
        <fullName evidence="4">Transthyretin-like family protein</fullName>
    </submittedName>
</protein>
<organism evidence="4">
    <name type="scientific">Haemonchus placei</name>
    <name type="common">Barber's pole worm</name>
    <dbReference type="NCBI Taxonomy" id="6290"/>
    <lineage>
        <taxon>Eukaryota</taxon>
        <taxon>Metazoa</taxon>
        <taxon>Ecdysozoa</taxon>
        <taxon>Nematoda</taxon>
        <taxon>Chromadorea</taxon>
        <taxon>Rhabditida</taxon>
        <taxon>Rhabditina</taxon>
        <taxon>Rhabditomorpha</taxon>
        <taxon>Strongyloidea</taxon>
        <taxon>Trichostrongylidae</taxon>
        <taxon>Haemonchus</taxon>
    </lineage>
</organism>
<dbReference type="InterPro" id="IPR038479">
    <property type="entry name" value="Transthyretin-like_sf"/>
</dbReference>
<evidence type="ECO:0000256" key="1">
    <source>
        <dbReference type="SAM" id="SignalP"/>
    </source>
</evidence>
<evidence type="ECO:0000313" key="2">
    <source>
        <dbReference type="EMBL" id="VDO36315.1"/>
    </source>
</evidence>
<dbReference type="OrthoDB" id="5781683at2759"/>